<sequence>MEVVYEPLGTQPDQHHRQLIMHVKPAMVVANGVSPAGTQEATSRAQIRLGSLRSASFCTEITPVKSSSFCFRVRSSSSVPRSLPM</sequence>
<protein>
    <submittedName>
        <fullName evidence="1">Uncharacterized protein</fullName>
    </submittedName>
</protein>
<organism evidence="1 2">
    <name type="scientific">Plenodomus tracheiphilus IPT5</name>
    <dbReference type="NCBI Taxonomy" id="1408161"/>
    <lineage>
        <taxon>Eukaryota</taxon>
        <taxon>Fungi</taxon>
        <taxon>Dikarya</taxon>
        <taxon>Ascomycota</taxon>
        <taxon>Pezizomycotina</taxon>
        <taxon>Dothideomycetes</taxon>
        <taxon>Pleosporomycetidae</taxon>
        <taxon>Pleosporales</taxon>
        <taxon>Pleosporineae</taxon>
        <taxon>Leptosphaeriaceae</taxon>
        <taxon>Plenodomus</taxon>
    </lineage>
</organism>
<dbReference type="Proteomes" id="UP000799423">
    <property type="component" value="Unassembled WGS sequence"/>
</dbReference>
<reference evidence="1" key="1">
    <citation type="submission" date="2020-01" db="EMBL/GenBank/DDBJ databases">
        <authorList>
            <consortium name="DOE Joint Genome Institute"/>
            <person name="Haridas S."/>
            <person name="Albert R."/>
            <person name="Binder M."/>
            <person name="Bloem J."/>
            <person name="Labutti K."/>
            <person name="Salamov A."/>
            <person name="Andreopoulos B."/>
            <person name="Baker S.E."/>
            <person name="Barry K."/>
            <person name="Bills G."/>
            <person name="Bluhm B.H."/>
            <person name="Cannon C."/>
            <person name="Castanera R."/>
            <person name="Culley D.E."/>
            <person name="Daum C."/>
            <person name="Ezra D."/>
            <person name="Gonzalez J.B."/>
            <person name="Henrissat B."/>
            <person name="Kuo A."/>
            <person name="Liang C."/>
            <person name="Lipzen A."/>
            <person name="Lutzoni F."/>
            <person name="Magnuson J."/>
            <person name="Mondo S."/>
            <person name="Nolan M."/>
            <person name="Ohm R."/>
            <person name="Pangilinan J."/>
            <person name="Park H.-J."/>
            <person name="Ramirez L."/>
            <person name="Alfaro M."/>
            <person name="Sun H."/>
            <person name="Tritt A."/>
            <person name="Yoshinaga Y."/>
            <person name="Zwiers L.-H."/>
            <person name="Turgeon B.G."/>
            <person name="Goodwin S.B."/>
            <person name="Spatafora J.W."/>
            <person name="Crous P.W."/>
            <person name="Grigoriev I.V."/>
        </authorList>
    </citation>
    <scope>NUCLEOTIDE SEQUENCE</scope>
    <source>
        <strain evidence="1">IPT5</strain>
    </source>
</reference>
<gene>
    <name evidence="1" type="ORF">T440DRAFT_467306</name>
</gene>
<dbReference type="AlphaFoldDB" id="A0A6A7B9J0"/>
<proteinExistence type="predicted"/>
<dbReference type="EMBL" id="MU006300">
    <property type="protein sequence ID" value="KAF2852073.1"/>
    <property type="molecule type" value="Genomic_DNA"/>
</dbReference>
<evidence type="ECO:0000313" key="2">
    <source>
        <dbReference type="Proteomes" id="UP000799423"/>
    </source>
</evidence>
<name>A0A6A7B9J0_9PLEO</name>
<keyword evidence="2" id="KW-1185">Reference proteome</keyword>
<accession>A0A6A7B9J0</accession>
<evidence type="ECO:0000313" key="1">
    <source>
        <dbReference type="EMBL" id="KAF2852073.1"/>
    </source>
</evidence>